<dbReference type="Pfam" id="PF00413">
    <property type="entry name" value="Peptidase_M10"/>
    <property type="match status" value="1"/>
</dbReference>
<dbReference type="SMART" id="SM00235">
    <property type="entry name" value="ZnMc"/>
    <property type="match status" value="1"/>
</dbReference>
<proteinExistence type="predicted"/>
<dbReference type="RefSeq" id="WP_406845349.1">
    <property type="nucleotide sequence ID" value="NZ_CP150845.1"/>
</dbReference>
<dbReference type="EC" id="3.4.24.-" evidence="6"/>
<keyword evidence="1" id="KW-0645">Protease</keyword>
<evidence type="ECO:0000256" key="4">
    <source>
        <dbReference type="ARBA" id="ARBA00022833"/>
    </source>
</evidence>
<accession>A0ABZ2UL22</accession>
<dbReference type="InterPro" id="IPR006026">
    <property type="entry name" value="Peptidase_Metallo"/>
</dbReference>
<dbReference type="SUPFAM" id="SSF51110">
    <property type="entry name" value="alpha-D-mannose-specific plant lectins"/>
    <property type="match status" value="1"/>
</dbReference>
<evidence type="ECO:0000256" key="3">
    <source>
        <dbReference type="ARBA" id="ARBA00022801"/>
    </source>
</evidence>
<dbReference type="PROSITE" id="PS51257">
    <property type="entry name" value="PROKAR_LIPOPROTEIN"/>
    <property type="match status" value="1"/>
</dbReference>
<dbReference type="InterPro" id="IPR001818">
    <property type="entry name" value="Pept_M10_metallopeptidase"/>
</dbReference>
<protein>
    <submittedName>
        <fullName evidence="6">Matrixin family metalloprotease</fullName>
        <ecNumber evidence="6">3.4.24.-</ecNumber>
    </submittedName>
</protein>
<evidence type="ECO:0000259" key="5">
    <source>
        <dbReference type="SMART" id="SM00235"/>
    </source>
</evidence>
<dbReference type="GO" id="GO:0008237">
    <property type="term" value="F:metallopeptidase activity"/>
    <property type="evidence" value="ECO:0007669"/>
    <property type="project" value="UniProtKB-KW"/>
</dbReference>
<name>A0ABZ2UL22_9FLAO</name>
<reference evidence="6 7" key="1">
    <citation type="submission" date="2024-03" db="EMBL/GenBank/DDBJ databases">
        <title>Flavobacterium soyae.</title>
        <authorList>
            <person name="Zheng W."/>
        </authorList>
    </citation>
    <scope>NUCLEOTIDE SEQUENCE [LARGE SCALE GENOMIC DNA]</scope>
    <source>
        <strain evidence="6 7">55</strain>
    </source>
</reference>
<sequence>MKKLKFLTAIFAITLLSCNHDDDHITQNPVVSVDDEIIMCTFDFVNSHNVSTSKPNAAILNSTKWLPERTIKIKFLDGDIDMQEQVKKYASEWMTYANLKFEYVPKNEYADIKIGFTVGSPGGAWSILGTGALSTKQDQPSMRFGWNKVGNEESAKRTILHEFGHALGLVHEQNSPVANINWNLPKVYKYYYDNMDWSKEKVDENVIYKYSPEQTNYSVYDPLSIMHYYIDPNLTTDGIRVDQPKALSKTDMISINKWYPFPIVSSIESGTNIHEIPWTNSIKSPSNQYELEFSYGYLSVYDNNNNKTIWQVGDHEYSFKPTCSLELNGNIVIQGRKRGIIPGGFYRTTWTSNTAEFPGAKLHLQNDGNLVLIHNGIIRWSSKNGKL</sequence>
<keyword evidence="2" id="KW-0479">Metal-binding</keyword>
<dbReference type="Proteomes" id="UP001623852">
    <property type="component" value="Chromosome"/>
</dbReference>
<evidence type="ECO:0000256" key="1">
    <source>
        <dbReference type="ARBA" id="ARBA00022670"/>
    </source>
</evidence>
<dbReference type="SUPFAM" id="SSF55486">
    <property type="entry name" value="Metalloproteases ('zincins'), catalytic domain"/>
    <property type="match status" value="1"/>
</dbReference>
<dbReference type="InterPro" id="IPR024079">
    <property type="entry name" value="MetalloPept_cat_dom_sf"/>
</dbReference>
<feature type="domain" description="Peptidase metallopeptidase" evidence="5">
    <location>
        <begin position="61"/>
        <end position="206"/>
    </location>
</feature>
<dbReference type="EMBL" id="CP150845">
    <property type="protein sequence ID" value="WYZ21671.1"/>
    <property type="molecule type" value="Genomic_DNA"/>
</dbReference>
<evidence type="ECO:0000256" key="2">
    <source>
        <dbReference type="ARBA" id="ARBA00022723"/>
    </source>
</evidence>
<keyword evidence="6" id="KW-0482">Metalloprotease</keyword>
<gene>
    <name evidence="6" type="ORF">AABD74_09420</name>
</gene>
<organism evidence="6 7">
    <name type="scientific">Flavobacterium soyae</name>
    <dbReference type="NCBI Taxonomy" id="2903098"/>
    <lineage>
        <taxon>Bacteria</taxon>
        <taxon>Pseudomonadati</taxon>
        <taxon>Bacteroidota</taxon>
        <taxon>Flavobacteriia</taxon>
        <taxon>Flavobacteriales</taxon>
        <taxon>Flavobacteriaceae</taxon>
        <taxon>Flavobacterium</taxon>
    </lineage>
</organism>
<keyword evidence="4" id="KW-0862">Zinc</keyword>
<evidence type="ECO:0000313" key="6">
    <source>
        <dbReference type="EMBL" id="WYZ21671.1"/>
    </source>
</evidence>
<keyword evidence="3 6" id="KW-0378">Hydrolase</keyword>
<dbReference type="InterPro" id="IPR036426">
    <property type="entry name" value="Bulb-type_lectin_dom_sf"/>
</dbReference>
<dbReference type="Gene3D" id="2.90.10.10">
    <property type="entry name" value="Bulb-type lectin domain"/>
    <property type="match status" value="1"/>
</dbReference>
<evidence type="ECO:0000313" key="7">
    <source>
        <dbReference type="Proteomes" id="UP001623852"/>
    </source>
</evidence>
<dbReference type="Gene3D" id="3.40.390.10">
    <property type="entry name" value="Collagenase (Catalytic Domain)"/>
    <property type="match status" value="1"/>
</dbReference>
<keyword evidence="7" id="KW-1185">Reference proteome</keyword>